<dbReference type="InterPro" id="IPR051270">
    <property type="entry name" value="Tyrosine-tRNA_ligase_regulator"/>
</dbReference>
<dbReference type="EMBL" id="JAAHCF010001888">
    <property type="protein sequence ID" value="KAK8140699.1"/>
    <property type="molecule type" value="Genomic_DNA"/>
</dbReference>
<dbReference type="PROSITE" id="PS50886">
    <property type="entry name" value="TRBD"/>
    <property type="match status" value="1"/>
</dbReference>
<dbReference type="Gene3D" id="2.40.50.140">
    <property type="entry name" value="Nucleic acid-binding proteins"/>
    <property type="match status" value="1"/>
</dbReference>
<organism evidence="5 6">
    <name type="scientific">Beauveria asiatica</name>
    <dbReference type="NCBI Taxonomy" id="1069075"/>
    <lineage>
        <taxon>Eukaryota</taxon>
        <taxon>Fungi</taxon>
        <taxon>Dikarya</taxon>
        <taxon>Ascomycota</taxon>
        <taxon>Pezizomycotina</taxon>
        <taxon>Sordariomycetes</taxon>
        <taxon>Hypocreomycetidae</taxon>
        <taxon>Hypocreales</taxon>
        <taxon>Cordycipitaceae</taxon>
        <taxon>Beauveria</taxon>
    </lineage>
</organism>
<feature type="domain" description="TRNA-binding" evidence="4">
    <location>
        <begin position="171"/>
        <end position="262"/>
    </location>
</feature>
<evidence type="ECO:0000256" key="3">
    <source>
        <dbReference type="PROSITE-ProRule" id="PRU00209"/>
    </source>
</evidence>
<evidence type="ECO:0000256" key="2">
    <source>
        <dbReference type="ARBA" id="ARBA00022884"/>
    </source>
</evidence>
<feature type="non-terminal residue" evidence="5">
    <location>
        <position position="262"/>
    </location>
</feature>
<comment type="caution">
    <text evidence="5">The sequence shown here is derived from an EMBL/GenBank/DDBJ whole genome shotgun (WGS) entry which is preliminary data.</text>
</comment>
<keyword evidence="1 3" id="KW-0820">tRNA-binding</keyword>
<dbReference type="PANTHER" id="PTHR11586">
    <property type="entry name" value="TRNA-AMINOACYLATION COFACTOR ARC1 FAMILY MEMBER"/>
    <property type="match status" value="1"/>
</dbReference>
<gene>
    <name evidence="5" type="primary">ARC1_4</name>
    <name evidence="5" type="ORF">G3M48_002575</name>
</gene>
<dbReference type="SUPFAM" id="SSF50249">
    <property type="entry name" value="Nucleic acid-binding proteins"/>
    <property type="match status" value="1"/>
</dbReference>
<sequence>MGWAWMQQWRLSRAWETGLSGYKSCDVSQPLQEKKLEVDLQAFLRLNKVMQMVYVAVDVVRAPARNGHPSMVPCSMALANGQLMMRRSKSTTSLIELALSRNWLSQRQEKEARGDHILAFKFNKGNPTFKASRLLTNTMPESTWQEPSAERCVTGLARLGGKKANARSSRSPSMLDLRVRHILSITKHPNADKLYVSAVAAGDSPGHRGAFQYKGQACRTVCSGLNGLVPLQELQDRKIIIVRNVKHVGMCGVTSTAMFFAA</sequence>
<dbReference type="GO" id="GO:0000049">
    <property type="term" value="F:tRNA binding"/>
    <property type="evidence" value="ECO:0007669"/>
    <property type="project" value="UniProtKB-UniRule"/>
</dbReference>
<evidence type="ECO:0000259" key="4">
    <source>
        <dbReference type="PROSITE" id="PS50886"/>
    </source>
</evidence>
<dbReference type="PANTHER" id="PTHR11586:SF33">
    <property type="entry name" value="AMINOACYL TRNA SYNTHASE COMPLEX-INTERACTING MULTIFUNCTIONAL PROTEIN 1"/>
    <property type="match status" value="1"/>
</dbReference>
<dbReference type="AlphaFoldDB" id="A0AAW0REW2"/>
<dbReference type="Pfam" id="PF01588">
    <property type="entry name" value="tRNA_bind"/>
    <property type="match status" value="1"/>
</dbReference>
<proteinExistence type="predicted"/>
<evidence type="ECO:0000313" key="6">
    <source>
        <dbReference type="Proteomes" id="UP001397290"/>
    </source>
</evidence>
<evidence type="ECO:0000313" key="5">
    <source>
        <dbReference type="EMBL" id="KAK8140699.1"/>
    </source>
</evidence>
<keyword evidence="2 3" id="KW-0694">RNA-binding</keyword>
<evidence type="ECO:0000256" key="1">
    <source>
        <dbReference type="ARBA" id="ARBA00022555"/>
    </source>
</evidence>
<keyword evidence="6" id="KW-1185">Reference proteome</keyword>
<protein>
    <submittedName>
        <fullName evidence="5">G4 quadruplex nucleic acid binding protein</fullName>
    </submittedName>
</protein>
<dbReference type="GO" id="GO:0017102">
    <property type="term" value="C:methionyl glutamyl tRNA synthetase complex"/>
    <property type="evidence" value="ECO:0007669"/>
    <property type="project" value="TreeGrafter"/>
</dbReference>
<name>A0AAW0REW2_9HYPO</name>
<reference evidence="5 6" key="1">
    <citation type="submission" date="2020-02" db="EMBL/GenBank/DDBJ databases">
        <title>Comparative genomics of the hypocrealean fungal genus Beauvera.</title>
        <authorList>
            <person name="Showalter D.N."/>
            <person name="Bushley K.E."/>
            <person name="Rehner S.A."/>
        </authorList>
    </citation>
    <scope>NUCLEOTIDE SEQUENCE [LARGE SCALE GENOMIC DNA]</scope>
    <source>
        <strain evidence="5 6">ARSEF4384</strain>
    </source>
</reference>
<dbReference type="Proteomes" id="UP001397290">
    <property type="component" value="Unassembled WGS sequence"/>
</dbReference>
<accession>A0AAW0REW2</accession>
<dbReference type="InterPro" id="IPR012340">
    <property type="entry name" value="NA-bd_OB-fold"/>
</dbReference>
<dbReference type="InterPro" id="IPR002547">
    <property type="entry name" value="tRNA-bd_dom"/>
</dbReference>